<sequence>METGSWVLVEPWWTRLMVTVLPSSDAVRFLRWGAAGDMVRLREAVPGRGNQLKGWFNCAVMVGFLLGRSSWVWTPHALYKQLVSETGAEHEDVESLLVEHFRKVLDRNMRRALSLDARIARHSTAEILTELARNILSLIMSREIIDLHHTAIIEAERFPGVAQCYQDHAERPAVSAIADVLRSAAEADEFEMEDPDALARSLMGLMRGTLHLDLMIGVAAQPTPEDIDCRARAAVDFILKSL</sequence>
<dbReference type="SUPFAM" id="SSF48498">
    <property type="entry name" value="Tetracyclin repressor-like, C-terminal domain"/>
    <property type="match status" value="1"/>
</dbReference>
<reference evidence="2 3" key="1">
    <citation type="journal article" date="2013" name="Genome Announc.">
        <title>Draft Genome Sequence of Sphingobium ummariense Strain RL-3, a Hexachlorocyclohexane-Degrading Bacterium.</title>
        <authorList>
            <person name="Kohli P."/>
            <person name="Dua A."/>
            <person name="Sangwan N."/>
            <person name="Oldach P."/>
            <person name="Khurana J.P."/>
            <person name="Lal R."/>
        </authorList>
    </citation>
    <scope>NUCLEOTIDE SEQUENCE [LARGE SCALE GENOMIC DNA]</scope>
    <source>
        <strain evidence="2 3">RL-3</strain>
    </source>
</reference>
<dbReference type="InterPro" id="IPR036271">
    <property type="entry name" value="Tet_transcr_reg_TetR-rel_C_sf"/>
</dbReference>
<name>T0J7G6_9SPHN</name>
<dbReference type="InterPro" id="IPR039536">
    <property type="entry name" value="TetR_C_Proteobacteria"/>
</dbReference>
<comment type="caution">
    <text evidence="2">The sequence shown here is derived from an EMBL/GenBank/DDBJ whole genome shotgun (WGS) entry which is preliminary data.</text>
</comment>
<proteinExistence type="predicted"/>
<dbReference type="STRING" id="1346791.M529_02600"/>
<accession>T0J7G6</accession>
<gene>
    <name evidence="2" type="ORF">M529_02600</name>
</gene>
<evidence type="ECO:0000313" key="2">
    <source>
        <dbReference type="EMBL" id="EQB33921.1"/>
    </source>
</evidence>
<keyword evidence="3" id="KW-1185">Reference proteome</keyword>
<dbReference type="eggNOG" id="COG1309">
    <property type="taxonomic scope" value="Bacteria"/>
</dbReference>
<protein>
    <recommendedName>
        <fullName evidence="1">Transcriptional regulator TetR C-terminal Proteobacteria type domain-containing protein</fullName>
    </recommendedName>
</protein>
<feature type="domain" description="Transcriptional regulator TetR C-terminal Proteobacteria type" evidence="1">
    <location>
        <begin position="127"/>
        <end position="239"/>
    </location>
</feature>
<dbReference type="Pfam" id="PF14246">
    <property type="entry name" value="TetR_C_7"/>
    <property type="match status" value="1"/>
</dbReference>
<organism evidence="2 3">
    <name type="scientific">Sphingobium ummariense RL-3</name>
    <dbReference type="NCBI Taxonomy" id="1346791"/>
    <lineage>
        <taxon>Bacteria</taxon>
        <taxon>Pseudomonadati</taxon>
        <taxon>Pseudomonadota</taxon>
        <taxon>Alphaproteobacteria</taxon>
        <taxon>Sphingomonadales</taxon>
        <taxon>Sphingomonadaceae</taxon>
        <taxon>Sphingobium</taxon>
    </lineage>
</organism>
<dbReference type="Gene3D" id="1.10.357.10">
    <property type="entry name" value="Tetracycline Repressor, domain 2"/>
    <property type="match status" value="1"/>
</dbReference>
<dbReference type="PATRIC" id="fig|1346791.3.peg.508"/>
<dbReference type="Proteomes" id="UP000015523">
    <property type="component" value="Unassembled WGS sequence"/>
</dbReference>
<dbReference type="AlphaFoldDB" id="T0J7G6"/>
<evidence type="ECO:0000313" key="3">
    <source>
        <dbReference type="Proteomes" id="UP000015523"/>
    </source>
</evidence>
<dbReference type="EMBL" id="AUWY01000023">
    <property type="protein sequence ID" value="EQB33921.1"/>
    <property type="molecule type" value="Genomic_DNA"/>
</dbReference>
<evidence type="ECO:0000259" key="1">
    <source>
        <dbReference type="Pfam" id="PF14246"/>
    </source>
</evidence>